<dbReference type="AlphaFoldDB" id="A0A0M0K7C4"/>
<protein>
    <submittedName>
        <fullName evidence="1">Uncharacterized protein</fullName>
    </submittedName>
</protein>
<organism evidence="1 2">
    <name type="scientific">Chrysochromulina tobinii</name>
    <dbReference type="NCBI Taxonomy" id="1460289"/>
    <lineage>
        <taxon>Eukaryota</taxon>
        <taxon>Haptista</taxon>
        <taxon>Haptophyta</taxon>
        <taxon>Prymnesiophyceae</taxon>
        <taxon>Prymnesiales</taxon>
        <taxon>Chrysochromulinaceae</taxon>
        <taxon>Chrysochromulina</taxon>
    </lineage>
</organism>
<dbReference type="EMBL" id="JWZX01001206">
    <property type="protein sequence ID" value="KOO34472.1"/>
    <property type="molecule type" value="Genomic_DNA"/>
</dbReference>
<keyword evidence="2" id="KW-1185">Reference proteome</keyword>
<evidence type="ECO:0000313" key="2">
    <source>
        <dbReference type="Proteomes" id="UP000037460"/>
    </source>
</evidence>
<accession>A0A0M0K7C4</accession>
<dbReference type="Proteomes" id="UP000037460">
    <property type="component" value="Unassembled WGS sequence"/>
</dbReference>
<gene>
    <name evidence="1" type="ORF">Ctob_013172</name>
</gene>
<sequence>MHPPSPSNTAICACRRSVTEARRASFGSCPTYLRASTCHSSTPSLWSSARLRSANASPLYNRLVASHQRQQCRAKRRSVTEKVWSSFVRVR</sequence>
<reference evidence="2" key="1">
    <citation type="journal article" date="2015" name="PLoS Genet.">
        <title>Genome Sequence and Transcriptome Analyses of Chrysochromulina tobin: Metabolic Tools for Enhanced Algal Fitness in the Prominent Order Prymnesiales (Haptophyceae).</title>
        <authorList>
            <person name="Hovde B.T."/>
            <person name="Deodato C.R."/>
            <person name="Hunsperger H.M."/>
            <person name="Ryken S.A."/>
            <person name="Yost W."/>
            <person name="Jha R.K."/>
            <person name="Patterson J."/>
            <person name="Monnat R.J. Jr."/>
            <person name="Barlow S.B."/>
            <person name="Starkenburg S.R."/>
            <person name="Cattolico R.A."/>
        </authorList>
    </citation>
    <scope>NUCLEOTIDE SEQUENCE</scope>
    <source>
        <strain evidence="2">CCMP291</strain>
    </source>
</reference>
<comment type="caution">
    <text evidence="1">The sequence shown here is derived from an EMBL/GenBank/DDBJ whole genome shotgun (WGS) entry which is preliminary data.</text>
</comment>
<feature type="non-terminal residue" evidence="1">
    <location>
        <position position="91"/>
    </location>
</feature>
<evidence type="ECO:0000313" key="1">
    <source>
        <dbReference type="EMBL" id="KOO34472.1"/>
    </source>
</evidence>
<name>A0A0M0K7C4_9EUKA</name>
<proteinExistence type="predicted"/>